<evidence type="ECO:0000256" key="1">
    <source>
        <dbReference type="SAM" id="MobiDB-lite"/>
    </source>
</evidence>
<name>A0A8D9DI53_BRACM</name>
<proteinExistence type="predicted"/>
<evidence type="ECO:0000313" key="2">
    <source>
        <dbReference type="EMBL" id="CAG7876004.1"/>
    </source>
</evidence>
<organism evidence="2 3">
    <name type="scientific">Brassica campestris</name>
    <name type="common">Field mustard</name>
    <dbReference type="NCBI Taxonomy" id="3711"/>
    <lineage>
        <taxon>Eukaryota</taxon>
        <taxon>Viridiplantae</taxon>
        <taxon>Streptophyta</taxon>
        <taxon>Embryophyta</taxon>
        <taxon>Tracheophyta</taxon>
        <taxon>Spermatophyta</taxon>
        <taxon>Magnoliopsida</taxon>
        <taxon>eudicotyledons</taxon>
        <taxon>Gunneridae</taxon>
        <taxon>Pentapetalae</taxon>
        <taxon>rosids</taxon>
        <taxon>malvids</taxon>
        <taxon>Brassicales</taxon>
        <taxon>Brassicaceae</taxon>
        <taxon>Brassiceae</taxon>
        <taxon>Brassica</taxon>
    </lineage>
</organism>
<dbReference type="Proteomes" id="UP000694005">
    <property type="component" value="Chromosome A05"/>
</dbReference>
<accession>A0A8D9DI53</accession>
<reference evidence="2 3" key="1">
    <citation type="submission" date="2021-07" db="EMBL/GenBank/DDBJ databases">
        <authorList>
            <consortium name="Genoscope - CEA"/>
            <person name="William W."/>
        </authorList>
    </citation>
    <scope>NUCLEOTIDE SEQUENCE [LARGE SCALE GENOMIC DNA]</scope>
</reference>
<dbReference type="AlphaFoldDB" id="A0A8D9DI53"/>
<feature type="region of interest" description="Disordered" evidence="1">
    <location>
        <begin position="55"/>
        <end position="87"/>
    </location>
</feature>
<dbReference type="Gramene" id="A05p25250.2_BraZ1">
    <property type="protein sequence ID" value="A05p25250.2_BraZ1.CDS"/>
    <property type="gene ID" value="A05g25250.2_BraZ1"/>
</dbReference>
<dbReference type="EMBL" id="LS974621">
    <property type="protein sequence ID" value="CAG7876004.1"/>
    <property type="molecule type" value="Genomic_DNA"/>
</dbReference>
<protein>
    <submittedName>
        <fullName evidence="2">Uncharacterized protein</fullName>
    </submittedName>
</protein>
<sequence>MLVLPMDCSCTNFGQLMHHVSTHISTLALCVNCSCTDLDMSSSFDGLDCPSGPNGASPNRFSQRHVPLGAEAPTEGRQSGSRHMRRF</sequence>
<gene>
    <name evidence="2" type="ORF">BRAPAZ1V2_A05P25250.2</name>
</gene>
<evidence type="ECO:0000313" key="3">
    <source>
        <dbReference type="Proteomes" id="UP000694005"/>
    </source>
</evidence>